<keyword evidence="11 12" id="KW-0472">Membrane</keyword>
<dbReference type="InterPro" id="IPR003661">
    <property type="entry name" value="HisK_dim/P_dom"/>
</dbReference>
<feature type="transmembrane region" description="Helical" evidence="12">
    <location>
        <begin position="244"/>
        <end position="266"/>
    </location>
</feature>
<keyword evidence="6" id="KW-0808">Transferase</keyword>
<accession>A0ABU7V7B2</accession>
<dbReference type="PANTHER" id="PTHR43711:SF28">
    <property type="entry name" value="SENSOR HISTIDINE KINASE YXDK"/>
    <property type="match status" value="1"/>
</dbReference>
<dbReference type="Gene3D" id="3.30.565.10">
    <property type="entry name" value="Histidine kinase-like ATPase, C-terminal domain"/>
    <property type="match status" value="1"/>
</dbReference>
<name>A0ABU7V7B2_9MICO</name>
<dbReference type="EMBL" id="JAZHOV010000003">
    <property type="protein sequence ID" value="MEF2254652.1"/>
    <property type="molecule type" value="Genomic_DNA"/>
</dbReference>
<dbReference type="GO" id="GO:0005524">
    <property type="term" value="F:ATP binding"/>
    <property type="evidence" value="ECO:0007669"/>
    <property type="project" value="UniProtKB-KW"/>
</dbReference>
<evidence type="ECO:0000256" key="8">
    <source>
        <dbReference type="ARBA" id="ARBA00022777"/>
    </source>
</evidence>
<feature type="transmembrane region" description="Helical" evidence="12">
    <location>
        <begin position="273"/>
        <end position="294"/>
    </location>
</feature>
<dbReference type="Pfam" id="PF05231">
    <property type="entry name" value="MASE1"/>
    <property type="match status" value="1"/>
</dbReference>
<reference evidence="14 15" key="1">
    <citation type="submission" date="2024-01" db="EMBL/GenBank/DDBJ databases">
        <title>the genome sequence of strain Microbacterium schleiferi NBRC 15075.</title>
        <authorList>
            <person name="Ding Y."/>
            <person name="Zhang G."/>
        </authorList>
    </citation>
    <scope>NUCLEOTIDE SEQUENCE [LARGE SCALE GENOMIC DNA]</scope>
    <source>
        <strain evidence="14 15">NBRC 15075</strain>
    </source>
</reference>
<feature type="transmembrane region" description="Helical" evidence="12">
    <location>
        <begin position="72"/>
        <end position="88"/>
    </location>
</feature>
<sequence length="675" mass="72329">MGSAASRRLELAVASIQRTPRWWAWVLVALALFALSRLGVAFTPLGGSVAAWWPAAGVAAWFVLVNPRQRRWAALVLVFVATGLANATGERDLVTSVGFGLANAIEAGMFAALLDHRATRRLRLRSVRHAWRFALAVLAASSLLGILVGLVVLADGREFLPAATQAAASHAAAILIIAPFAVLPPPIYLRIPRIEVIAQVAALSGILVFLGAGGASLPLTFLPVGILAWGSFRFPNWGSYVETLLTGVAVLAMTVAGIGPFSAAGLDPRTKVLIVALFIFMAGLYNLFLSTASYELRAANRTSRDFAKLFTGGFIDSRVGLVIAERRGATWRALLTNSAARGVLRSELRADDVWVSGPIREHVENSLRTGHRATFETFDGAVMTIDASTVTGDETRVAVQVFDITDSVHATQTRLDAERARATALAAKLDLERRQSDFVATASHELRTPIASIAGYLELIEESDELPPQSREWIEVVQRNTARLSYLIDDLLILARVQERTDRHFLIAEVAVADLFDEVLARYAPSARQRGLELSVGDCDGLVQGVPSELGHALASLVANAVKFTPRGGRVRVEASHDNSTLVAADGSALPAVRITVRDTGPGIADADLPHIFDRFYRTREAEQAHAPGTGLGLAVAQELAHANGGVVELSSPNREGVIAALIVPMADEWIRPAP</sequence>
<dbReference type="EC" id="2.7.13.3" evidence="3"/>
<keyword evidence="9 12" id="KW-1133">Transmembrane helix</keyword>
<organism evidence="14 15">
    <name type="scientific">Microbacterium schleiferi</name>
    <dbReference type="NCBI Taxonomy" id="69362"/>
    <lineage>
        <taxon>Bacteria</taxon>
        <taxon>Bacillati</taxon>
        <taxon>Actinomycetota</taxon>
        <taxon>Actinomycetes</taxon>
        <taxon>Micrococcales</taxon>
        <taxon>Microbacteriaceae</taxon>
        <taxon>Microbacterium</taxon>
    </lineage>
</organism>
<dbReference type="CDD" id="cd00082">
    <property type="entry name" value="HisKA"/>
    <property type="match status" value="1"/>
</dbReference>
<dbReference type="CDD" id="cd00075">
    <property type="entry name" value="HATPase"/>
    <property type="match status" value="1"/>
</dbReference>
<evidence type="ECO:0000256" key="3">
    <source>
        <dbReference type="ARBA" id="ARBA00012438"/>
    </source>
</evidence>
<keyword evidence="5" id="KW-0597">Phosphoprotein</keyword>
<feature type="transmembrane region" description="Helical" evidence="12">
    <location>
        <begin position="201"/>
        <end position="232"/>
    </location>
</feature>
<dbReference type="Pfam" id="PF00512">
    <property type="entry name" value="HisKA"/>
    <property type="match status" value="1"/>
</dbReference>
<dbReference type="PRINTS" id="PR00344">
    <property type="entry name" value="BCTRLSENSOR"/>
</dbReference>
<feature type="transmembrane region" description="Helical" evidence="12">
    <location>
        <begin position="94"/>
        <end position="113"/>
    </location>
</feature>
<evidence type="ECO:0000256" key="1">
    <source>
        <dbReference type="ARBA" id="ARBA00000085"/>
    </source>
</evidence>
<keyword evidence="10" id="KW-0902">Two-component regulatory system</keyword>
<dbReference type="SMART" id="SM00387">
    <property type="entry name" value="HATPase_c"/>
    <property type="match status" value="1"/>
</dbReference>
<evidence type="ECO:0000313" key="15">
    <source>
        <dbReference type="Proteomes" id="UP001351900"/>
    </source>
</evidence>
<feature type="transmembrane region" description="Helical" evidence="12">
    <location>
        <begin position="166"/>
        <end position="189"/>
    </location>
</feature>
<keyword evidence="14" id="KW-0067">ATP-binding</keyword>
<keyword evidence="15" id="KW-1185">Reference proteome</keyword>
<dbReference type="InterPro" id="IPR004358">
    <property type="entry name" value="Sig_transdc_His_kin-like_C"/>
</dbReference>
<dbReference type="RefSeq" id="WP_331791155.1">
    <property type="nucleotide sequence ID" value="NZ_BAAAUO010000002.1"/>
</dbReference>
<dbReference type="Pfam" id="PF02518">
    <property type="entry name" value="HATPase_c"/>
    <property type="match status" value="1"/>
</dbReference>
<feature type="transmembrane region" description="Helical" evidence="12">
    <location>
        <begin position="21"/>
        <end position="39"/>
    </location>
</feature>
<keyword evidence="8" id="KW-0418">Kinase</keyword>
<evidence type="ECO:0000256" key="2">
    <source>
        <dbReference type="ARBA" id="ARBA00004651"/>
    </source>
</evidence>
<dbReference type="PANTHER" id="PTHR43711">
    <property type="entry name" value="TWO-COMPONENT HISTIDINE KINASE"/>
    <property type="match status" value="1"/>
</dbReference>
<evidence type="ECO:0000256" key="5">
    <source>
        <dbReference type="ARBA" id="ARBA00022553"/>
    </source>
</evidence>
<protein>
    <recommendedName>
        <fullName evidence="3">histidine kinase</fullName>
        <ecNumber evidence="3">2.7.13.3</ecNumber>
    </recommendedName>
</protein>
<dbReference type="InterPro" id="IPR003594">
    <property type="entry name" value="HATPase_dom"/>
</dbReference>
<evidence type="ECO:0000256" key="9">
    <source>
        <dbReference type="ARBA" id="ARBA00022989"/>
    </source>
</evidence>
<keyword evidence="4" id="KW-1003">Cell membrane</keyword>
<dbReference type="SMART" id="SM00388">
    <property type="entry name" value="HisKA"/>
    <property type="match status" value="1"/>
</dbReference>
<evidence type="ECO:0000313" key="14">
    <source>
        <dbReference type="EMBL" id="MEF2254652.1"/>
    </source>
</evidence>
<feature type="transmembrane region" description="Helical" evidence="12">
    <location>
        <begin position="45"/>
        <end position="65"/>
    </location>
</feature>
<gene>
    <name evidence="14" type="ORF">V2V91_05805</name>
</gene>
<dbReference type="PROSITE" id="PS50109">
    <property type="entry name" value="HIS_KIN"/>
    <property type="match status" value="1"/>
</dbReference>
<dbReference type="InterPro" id="IPR005467">
    <property type="entry name" value="His_kinase_dom"/>
</dbReference>
<dbReference type="SUPFAM" id="SSF55874">
    <property type="entry name" value="ATPase domain of HSP90 chaperone/DNA topoisomerase II/histidine kinase"/>
    <property type="match status" value="1"/>
</dbReference>
<evidence type="ECO:0000256" key="12">
    <source>
        <dbReference type="SAM" id="Phobius"/>
    </source>
</evidence>
<dbReference type="InterPro" id="IPR036097">
    <property type="entry name" value="HisK_dim/P_sf"/>
</dbReference>
<comment type="catalytic activity">
    <reaction evidence="1">
        <text>ATP + protein L-histidine = ADP + protein N-phospho-L-histidine.</text>
        <dbReference type="EC" id="2.7.13.3"/>
    </reaction>
</comment>
<evidence type="ECO:0000259" key="13">
    <source>
        <dbReference type="PROSITE" id="PS50109"/>
    </source>
</evidence>
<keyword evidence="14" id="KW-0547">Nucleotide-binding</keyword>
<dbReference type="SUPFAM" id="SSF47384">
    <property type="entry name" value="Homodimeric domain of signal transducing histidine kinase"/>
    <property type="match status" value="1"/>
</dbReference>
<dbReference type="Gene3D" id="1.10.287.130">
    <property type="match status" value="1"/>
</dbReference>
<feature type="transmembrane region" description="Helical" evidence="12">
    <location>
        <begin position="133"/>
        <end position="154"/>
    </location>
</feature>
<dbReference type="InterPro" id="IPR050736">
    <property type="entry name" value="Sensor_HK_Regulatory"/>
</dbReference>
<comment type="subcellular location">
    <subcellularLocation>
        <location evidence="2">Cell membrane</location>
        <topology evidence="2">Multi-pass membrane protein</topology>
    </subcellularLocation>
</comment>
<dbReference type="InterPro" id="IPR007895">
    <property type="entry name" value="MASE1"/>
</dbReference>
<keyword evidence="7 12" id="KW-0812">Transmembrane</keyword>
<comment type="caution">
    <text evidence="14">The sequence shown here is derived from an EMBL/GenBank/DDBJ whole genome shotgun (WGS) entry which is preliminary data.</text>
</comment>
<dbReference type="Proteomes" id="UP001351900">
    <property type="component" value="Unassembled WGS sequence"/>
</dbReference>
<proteinExistence type="predicted"/>
<evidence type="ECO:0000256" key="7">
    <source>
        <dbReference type="ARBA" id="ARBA00022692"/>
    </source>
</evidence>
<evidence type="ECO:0000256" key="11">
    <source>
        <dbReference type="ARBA" id="ARBA00023136"/>
    </source>
</evidence>
<evidence type="ECO:0000256" key="4">
    <source>
        <dbReference type="ARBA" id="ARBA00022475"/>
    </source>
</evidence>
<evidence type="ECO:0000256" key="10">
    <source>
        <dbReference type="ARBA" id="ARBA00023012"/>
    </source>
</evidence>
<evidence type="ECO:0000256" key="6">
    <source>
        <dbReference type="ARBA" id="ARBA00022679"/>
    </source>
</evidence>
<feature type="domain" description="Histidine kinase" evidence="13">
    <location>
        <begin position="441"/>
        <end position="668"/>
    </location>
</feature>
<dbReference type="InterPro" id="IPR036890">
    <property type="entry name" value="HATPase_C_sf"/>
</dbReference>